<evidence type="ECO:0000313" key="3">
    <source>
        <dbReference type="Proteomes" id="UP000693970"/>
    </source>
</evidence>
<evidence type="ECO:0008006" key="4">
    <source>
        <dbReference type="Google" id="ProtNLM"/>
    </source>
</evidence>
<dbReference type="Proteomes" id="UP000693970">
    <property type="component" value="Unassembled WGS sequence"/>
</dbReference>
<keyword evidence="3" id="KW-1185">Reference proteome</keyword>
<dbReference type="EMBL" id="JAGRRH010000009">
    <property type="protein sequence ID" value="KAG7364771.1"/>
    <property type="molecule type" value="Genomic_DNA"/>
</dbReference>
<gene>
    <name evidence="2" type="ORF">IV203_037973</name>
</gene>
<reference evidence="2" key="1">
    <citation type="journal article" date="2021" name="Sci. Rep.">
        <title>Diploid genomic architecture of Nitzschia inconspicua, an elite biomass production diatom.</title>
        <authorList>
            <person name="Oliver A."/>
            <person name="Podell S."/>
            <person name="Pinowska A."/>
            <person name="Traller J.C."/>
            <person name="Smith S.R."/>
            <person name="McClure R."/>
            <person name="Beliaev A."/>
            <person name="Bohutskyi P."/>
            <person name="Hill E.A."/>
            <person name="Rabines A."/>
            <person name="Zheng H."/>
            <person name="Allen L.Z."/>
            <person name="Kuo A."/>
            <person name="Grigoriev I.V."/>
            <person name="Allen A.E."/>
            <person name="Hazlebeck D."/>
            <person name="Allen E.E."/>
        </authorList>
    </citation>
    <scope>NUCLEOTIDE SEQUENCE</scope>
    <source>
        <strain evidence="2">Hildebrandi</strain>
    </source>
</reference>
<name>A0A9K3LQH5_9STRA</name>
<reference evidence="2" key="2">
    <citation type="submission" date="2021-04" db="EMBL/GenBank/DDBJ databases">
        <authorList>
            <person name="Podell S."/>
        </authorList>
    </citation>
    <scope>NUCLEOTIDE SEQUENCE</scope>
    <source>
        <strain evidence="2">Hildebrandi</strain>
    </source>
</reference>
<proteinExistence type="predicted"/>
<feature type="region of interest" description="Disordered" evidence="1">
    <location>
        <begin position="1104"/>
        <end position="1135"/>
    </location>
</feature>
<evidence type="ECO:0000313" key="2">
    <source>
        <dbReference type="EMBL" id="KAG7364771.1"/>
    </source>
</evidence>
<dbReference type="OrthoDB" id="78751at2759"/>
<feature type="region of interest" description="Disordered" evidence="1">
    <location>
        <begin position="1"/>
        <end position="27"/>
    </location>
</feature>
<evidence type="ECO:0000256" key="1">
    <source>
        <dbReference type="SAM" id="MobiDB-lite"/>
    </source>
</evidence>
<feature type="compositionally biased region" description="Basic and acidic residues" evidence="1">
    <location>
        <begin position="1106"/>
        <end position="1135"/>
    </location>
</feature>
<sequence length="1388" mass="159285">MMSSRQVSNNAKIRSPPSNEGVPSPVPLHRDPSYDWSLDFRNSPTLESKFLHAVPENIRSAATKYQIDLPTEALQWLDSHGGHYEMFADPNLDQIKRWLNTKTICGMSDAEIHSYFEFEKHLHLCDSPRFSCNSRLTPATALNYEKHCRMFWNFLAVIGDYDSMLLLLVPDASRSYCPSVNHQSIISYCNHRYLSAKTPLCNGLSNIPLLDINGKRVLAEGTVNNYHWLKSLFGALSFLHGHRNQEASYREFCQPCHDNFSQGNRNPCPHHGHHLDFSYSGNPIRSVHIKGYISWLERQNQLRGYNPVRRQALLPSDVADIHHYLKGRQYDLQSLKFYVMLLNSLEGAMRYVGFQSVQFSNFEDHSSMWMIYNDVGIEYLVQSVMEKNDQAPQLYKIGFKHRPTGNSSYRYQVTKVMPKNVMLKECLCLQAYLCSQRALPNETNCAWIVASEGTPMTSPTYKMGESDVFDVLDSVAAALNVDNEQNKMLSHVKISETTNASVAAAIRSAAKRCNNRIRLDFSTWEMFIFVCRERTWERLHVSHACLREDTPTVSIKSTVFTEESSVYPVSTNFQEVKEALMEVLNDLPRQYVSVDSEQICRGLQCAGFWGICYQFYDQKKTDTMCMCDDCGTWHLSPDGFVIHESDRFFCNYVRKRCYAPGLDQTALRTVKKAKADTPGPETETEVFVRPLKSLAESSQYFRGTNFELGADDNVQEEGKRDTLTLLPKDVLGSNLICRSQSTTFTNQCPWCGKYFQPWKGEKVDLLSDLPDITLELRRDLVSHERGNKCIFWGLRINRSVKNVPVTTEPTIRLSILKSIVSVLGYGKSKSGTERRCITIDDCATKEQFLQKIEKIFSEAERFLHSSKTNPGSLDASSPRLVFFSFEYAKATVIRGTGTKARLWRRLTTYYLGQIHQAIVARVISWPGETWNEDRVRLASDANLSLFNYYYFWYCSIFYSSAYVDMLIPIRDTGMELLYKKQKNPTVPIMKGLFKDYERGAQKLFSLPHVQRAATHNNEGILMRNGVPYIVPIHVVHQFPYWLHGWECLECGGETVVSVANHCLECKKVVCYSCVQKQKGGGFRNDTCCETGSVEYLCTSCSGANRQENDETEKGGKESQATFKEDTMERTSDTTVRKGPPYLLCEECTLLHQPVRLLTLDQSFRAKVLHPEKWWETEFVATFCAMLAHSIHHNEVLYVHCLFSKNLEERATASLPGHVKTVISVVHGRGHFVVLEVNVEKRVIEVWDGKDYNVTTWTETISYLLRKIRLLNFDCKPTFKDGRDKRVQLSMWVRGIKEWTVTRTRMLKQDDDYNCGPIACLRVWETLVPGDVDVGQLSPNDYRGVIVRKFDQLFGELKNNLIWGNEELEEATYTRTKRTIRSEITEIMD</sequence>
<accession>A0A9K3LQH5</accession>
<protein>
    <recommendedName>
        <fullName evidence="4">Ubiquitin-like protease family profile domain-containing protein</fullName>
    </recommendedName>
</protein>
<comment type="caution">
    <text evidence="2">The sequence shown here is derived from an EMBL/GenBank/DDBJ whole genome shotgun (WGS) entry which is preliminary data.</text>
</comment>
<organism evidence="2 3">
    <name type="scientific">Nitzschia inconspicua</name>
    <dbReference type="NCBI Taxonomy" id="303405"/>
    <lineage>
        <taxon>Eukaryota</taxon>
        <taxon>Sar</taxon>
        <taxon>Stramenopiles</taxon>
        <taxon>Ochrophyta</taxon>
        <taxon>Bacillariophyta</taxon>
        <taxon>Bacillariophyceae</taxon>
        <taxon>Bacillariophycidae</taxon>
        <taxon>Bacillariales</taxon>
        <taxon>Bacillariaceae</taxon>
        <taxon>Nitzschia</taxon>
    </lineage>
</organism>
<feature type="compositionally biased region" description="Polar residues" evidence="1">
    <location>
        <begin position="1"/>
        <end position="18"/>
    </location>
</feature>